<feature type="transmembrane region" description="Helical" evidence="1">
    <location>
        <begin position="12"/>
        <end position="35"/>
    </location>
</feature>
<protein>
    <recommendedName>
        <fullName evidence="4">NfeD-like C-terminal domain-containing protein</fullName>
    </recommendedName>
</protein>
<keyword evidence="3" id="KW-1185">Reference proteome</keyword>
<name>A0ABT1S069_9FIRM</name>
<dbReference type="GeneID" id="90533552"/>
<reference evidence="2 3" key="1">
    <citation type="submission" date="2022-06" db="EMBL/GenBank/DDBJ databases">
        <title>Isolation of gut microbiota from human fecal samples.</title>
        <authorList>
            <person name="Pamer E.G."/>
            <person name="Barat B."/>
            <person name="Waligurski E."/>
            <person name="Medina S."/>
            <person name="Paddock L."/>
            <person name="Mostad J."/>
        </authorList>
    </citation>
    <scope>NUCLEOTIDE SEQUENCE [LARGE SCALE GENOMIC DNA]</scope>
    <source>
        <strain evidence="2 3">DFI.9.73</strain>
    </source>
</reference>
<keyword evidence="1" id="KW-0812">Transmembrane</keyword>
<accession>A0ABT1S069</accession>
<feature type="transmembrane region" description="Helical" evidence="1">
    <location>
        <begin position="126"/>
        <end position="145"/>
    </location>
</feature>
<dbReference type="RefSeq" id="WP_066866755.1">
    <property type="nucleotide sequence ID" value="NZ_CABKVV010000014.1"/>
</dbReference>
<dbReference type="Gene3D" id="2.40.50.140">
    <property type="entry name" value="Nucleic acid-binding proteins"/>
    <property type="match status" value="1"/>
</dbReference>
<evidence type="ECO:0000256" key="1">
    <source>
        <dbReference type="SAM" id="Phobius"/>
    </source>
</evidence>
<evidence type="ECO:0000313" key="3">
    <source>
        <dbReference type="Proteomes" id="UP001524473"/>
    </source>
</evidence>
<feature type="transmembrane region" description="Helical" evidence="1">
    <location>
        <begin position="94"/>
        <end position="114"/>
    </location>
</feature>
<keyword evidence="1" id="KW-0472">Membrane</keyword>
<evidence type="ECO:0000313" key="2">
    <source>
        <dbReference type="EMBL" id="MCQ4839940.1"/>
    </source>
</evidence>
<dbReference type="Proteomes" id="UP001524473">
    <property type="component" value="Unassembled WGS sequence"/>
</dbReference>
<dbReference type="EMBL" id="JANFZH010000016">
    <property type="protein sequence ID" value="MCQ4839940.1"/>
    <property type="molecule type" value="Genomic_DNA"/>
</dbReference>
<organism evidence="2 3">
    <name type="scientific">Neglectibacter timonensis</name>
    <dbReference type="NCBI Taxonomy" id="1776382"/>
    <lineage>
        <taxon>Bacteria</taxon>
        <taxon>Bacillati</taxon>
        <taxon>Bacillota</taxon>
        <taxon>Clostridia</taxon>
        <taxon>Eubacteriales</taxon>
        <taxon>Oscillospiraceae</taxon>
        <taxon>Neglectibacter</taxon>
    </lineage>
</organism>
<evidence type="ECO:0008006" key="4">
    <source>
        <dbReference type="Google" id="ProtNLM"/>
    </source>
</evidence>
<comment type="caution">
    <text evidence="2">The sequence shown here is derived from an EMBL/GenBank/DDBJ whole genome shotgun (WGS) entry which is preliminary data.</text>
</comment>
<keyword evidence="1" id="KW-1133">Transmembrane helix</keyword>
<gene>
    <name evidence="2" type="ORF">NE695_08425</name>
</gene>
<proteinExistence type="predicted"/>
<sequence length="239" mass="24564">MLEWWNGLSLISRVFACIAVPATAVMLLQTILLLIGIGGGGDSDFDADGGEVDFDTGLDLDTDFDADGSLDLDFDADAAAASDLGEAAGHGDGLTLFSIRGIVAFFSIGGWVGFVADRAGLPLAESIILSAAGGVAALFLVAWLMKNAMKLQDNGNLDLRQTLGKIGTAYLPIPPKGEGKGKISLLLSSGLVELDAVNAGTAPLSTGTQVSVCALADATTVVVEALINTAQSERHRLED</sequence>
<dbReference type="InterPro" id="IPR012340">
    <property type="entry name" value="NA-bd_OB-fold"/>
</dbReference>